<dbReference type="Proteomes" id="UP000254765">
    <property type="component" value="Unassembled WGS sequence"/>
</dbReference>
<sequence length="233" mass="25899">MVCFTESSGGGSCLILNYPFGSKHYQPFSWDAEEISLKAYSNRQKVAARGGFAVVSEHQLAHQQLSFITESGADWQDTAALKIYPSSAAITRHHLVVCQLPPQAAGSASFYERTPLFAWQREIVCSQLEWIGRWTQVLMEHAAQRKVGSSTLLSVPSIRLRLGQIMQHHDLLEQCLVLDNWSAQQALTDIEGMVDALIKTAGGRAMLQHGLVEMNSLFAVLNHIYLGTSHDEF</sequence>
<dbReference type="AlphaFoldDB" id="A0A380AID0"/>
<evidence type="ECO:0000313" key="1">
    <source>
        <dbReference type="EMBL" id="SUI81247.1"/>
    </source>
</evidence>
<protein>
    <submittedName>
        <fullName evidence="1">Uncharacterized protein</fullName>
    </submittedName>
</protein>
<reference evidence="1 2" key="1">
    <citation type="submission" date="2018-06" db="EMBL/GenBank/DDBJ databases">
        <authorList>
            <consortium name="Pathogen Informatics"/>
            <person name="Doyle S."/>
        </authorList>
    </citation>
    <scope>NUCLEOTIDE SEQUENCE [LARGE SCALE GENOMIC DNA]</scope>
    <source>
        <strain evidence="1 2">NCTC10211</strain>
    </source>
</reference>
<proteinExistence type="predicted"/>
<name>A0A380AID0_SERMA</name>
<organism evidence="1 2">
    <name type="scientific">Serratia marcescens</name>
    <dbReference type="NCBI Taxonomy" id="615"/>
    <lineage>
        <taxon>Bacteria</taxon>
        <taxon>Pseudomonadati</taxon>
        <taxon>Pseudomonadota</taxon>
        <taxon>Gammaproteobacteria</taxon>
        <taxon>Enterobacterales</taxon>
        <taxon>Yersiniaceae</taxon>
        <taxon>Serratia</taxon>
    </lineage>
</organism>
<evidence type="ECO:0000313" key="2">
    <source>
        <dbReference type="Proteomes" id="UP000254765"/>
    </source>
</evidence>
<accession>A0A380AID0</accession>
<gene>
    <name evidence="1" type="ORF">NCTC10211_05152</name>
</gene>
<dbReference type="EMBL" id="UGYK01000002">
    <property type="protein sequence ID" value="SUI81247.1"/>
    <property type="molecule type" value="Genomic_DNA"/>
</dbReference>